<dbReference type="Pfam" id="PF02133">
    <property type="entry name" value="Transp_cyt_pur"/>
    <property type="match status" value="1"/>
</dbReference>
<keyword evidence="6 7" id="KW-0472">Membrane</keyword>
<feature type="transmembrane region" description="Helical" evidence="8">
    <location>
        <begin position="301"/>
        <end position="318"/>
    </location>
</feature>
<comment type="subcellular location">
    <subcellularLocation>
        <location evidence="1">Membrane</location>
        <topology evidence="1">Multi-pass membrane protein</topology>
    </subcellularLocation>
</comment>
<dbReference type="InterPro" id="IPR026030">
    <property type="entry name" value="Pur-cyt_permease_Fcy2/21/22"/>
</dbReference>
<sequence length="435" mass="46158">MLWMSANLAAPNMAIGASAITSFHMGFVDGALCIVAFACLGALPVCLFSALGAKFGLRQMVLSRFYFGYHLAKLTAALNIITMIGWTVLNALIAAQIIHAIDPRLSASVSIIIAGLATLVIALFGHKVLHTYERWALVPCAIVFFILLGFFAHSKKFDSLLPLSTGQGEFNAIMSLGTALYGATSGWCMVAADYLVYQPAARPTLEIYLYTFFGLTVPIIFTQLLGLAIMTATVNNPDFSAAYSTGGVGAVLAHVLPGGGGKFCLVVLALTIIANNAPPIYSISFSIQLLSRRLKRIPRPILPLFTSAAYVAIAIPAYEHFAEWLGNFLVVFGYWTAIYQAIAFVEHCIFLKGAKGYEPDDYEDAAKLPKGYAALAGVAGGILGTSVGMVTAMWTGPVAKALGGADVGMLLSFLFGGGAYMGVRLLEKRAALPAP</sequence>
<comment type="similarity">
    <text evidence="2 7">Belongs to the purine-cytosine permease (2.A.39) family.</text>
</comment>
<name>A0AA39YS06_9PEZI</name>
<evidence type="ECO:0000313" key="9">
    <source>
        <dbReference type="EMBL" id="KAK0657542.1"/>
    </source>
</evidence>
<evidence type="ECO:0000256" key="1">
    <source>
        <dbReference type="ARBA" id="ARBA00004141"/>
    </source>
</evidence>
<dbReference type="GO" id="GO:0022857">
    <property type="term" value="F:transmembrane transporter activity"/>
    <property type="evidence" value="ECO:0007669"/>
    <property type="project" value="InterPro"/>
</dbReference>
<feature type="transmembrane region" description="Helical" evidence="8">
    <location>
        <begin position="372"/>
        <end position="395"/>
    </location>
</feature>
<dbReference type="PIRSF" id="PIRSF002744">
    <property type="entry name" value="Pur-cyt_permease"/>
    <property type="match status" value="1"/>
</dbReference>
<organism evidence="9 10">
    <name type="scientific">Cercophora newfieldiana</name>
    <dbReference type="NCBI Taxonomy" id="92897"/>
    <lineage>
        <taxon>Eukaryota</taxon>
        <taxon>Fungi</taxon>
        <taxon>Dikarya</taxon>
        <taxon>Ascomycota</taxon>
        <taxon>Pezizomycotina</taxon>
        <taxon>Sordariomycetes</taxon>
        <taxon>Sordariomycetidae</taxon>
        <taxon>Sordariales</taxon>
        <taxon>Lasiosphaeriaceae</taxon>
        <taxon>Cercophora</taxon>
    </lineage>
</organism>
<evidence type="ECO:0000256" key="3">
    <source>
        <dbReference type="ARBA" id="ARBA00022448"/>
    </source>
</evidence>
<dbReference type="AlphaFoldDB" id="A0AA39YS06"/>
<keyword evidence="5 8" id="KW-1133">Transmembrane helix</keyword>
<feature type="transmembrane region" description="Helical" evidence="8">
    <location>
        <begin position="74"/>
        <end position="99"/>
    </location>
</feature>
<feature type="transmembrane region" description="Helical" evidence="8">
    <location>
        <begin position="26"/>
        <end position="53"/>
    </location>
</feature>
<dbReference type="Gene3D" id="1.10.4160.10">
    <property type="entry name" value="Hydantoin permease"/>
    <property type="match status" value="1"/>
</dbReference>
<feature type="transmembrane region" description="Helical" evidence="8">
    <location>
        <begin position="173"/>
        <end position="195"/>
    </location>
</feature>
<dbReference type="EMBL" id="JAULSV010000001">
    <property type="protein sequence ID" value="KAK0657542.1"/>
    <property type="molecule type" value="Genomic_DNA"/>
</dbReference>
<keyword evidence="3 7" id="KW-0813">Transport</keyword>
<dbReference type="InterPro" id="IPR001248">
    <property type="entry name" value="Pur-cyt_permease"/>
</dbReference>
<dbReference type="PANTHER" id="PTHR31806">
    <property type="entry name" value="PURINE-CYTOSINE PERMEASE FCY2-RELATED"/>
    <property type="match status" value="1"/>
</dbReference>
<evidence type="ECO:0000256" key="5">
    <source>
        <dbReference type="ARBA" id="ARBA00022989"/>
    </source>
</evidence>
<reference evidence="9" key="1">
    <citation type="submission" date="2023-06" db="EMBL/GenBank/DDBJ databases">
        <title>Genome-scale phylogeny and comparative genomics of the fungal order Sordariales.</title>
        <authorList>
            <consortium name="Lawrence Berkeley National Laboratory"/>
            <person name="Hensen N."/>
            <person name="Bonometti L."/>
            <person name="Westerberg I."/>
            <person name="Brannstrom I.O."/>
            <person name="Guillou S."/>
            <person name="Cros-Aarteil S."/>
            <person name="Calhoun S."/>
            <person name="Haridas S."/>
            <person name="Kuo A."/>
            <person name="Mondo S."/>
            <person name="Pangilinan J."/>
            <person name="Riley R."/>
            <person name="Labutti K."/>
            <person name="Andreopoulos B."/>
            <person name="Lipzen A."/>
            <person name="Chen C."/>
            <person name="Yanf M."/>
            <person name="Daum C."/>
            <person name="Ng V."/>
            <person name="Clum A."/>
            <person name="Steindorff A."/>
            <person name="Ohm R."/>
            <person name="Martin F."/>
            <person name="Silar P."/>
            <person name="Natvig D."/>
            <person name="Lalanne C."/>
            <person name="Gautier V."/>
            <person name="Ament-Velasquez S.L."/>
            <person name="Kruys A."/>
            <person name="Hutchinson M.I."/>
            <person name="Powell A.J."/>
            <person name="Barry K."/>
            <person name="Miller A.N."/>
            <person name="Grigoriev I.V."/>
            <person name="Debuchy R."/>
            <person name="Gladieux P."/>
            <person name="Thoren M.H."/>
            <person name="Johannesson H."/>
        </authorList>
    </citation>
    <scope>NUCLEOTIDE SEQUENCE</scope>
    <source>
        <strain evidence="9">SMH2532-1</strain>
    </source>
</reference>
<gene>
    <name evidence="9" type="ORF">B0T16DRAFT_362647</name>
</gene>
<keyword evidence="4 8" id="KW-0812">Transmembrane</keyword>
<dbReference type="Proteomes" id="UP001174936">
    <property type="component" value="Unassembled WGS sequence"/>
</dbReference>
<dbReference type="PANTHER" id="PTHR31806:SF1">
    <property type="entry name" value="PURINE-CYTOSINE PERMEASE FCY2-RELATED"/>
    <property type="match status" value="1"/>
</dbReference>
<dbReference type="GO" id="GO:0005886">
    <property type="term" value="C:plasma membrane"/>
    <property type="evidence" value="ECO:0007669"/>
    <property type="project" value="TreeGrafter"/>
</dbReference>
<evidence type="ECO:0000256" key="7">
    <source>
        <dbReference type="PIRNR" id="PIRNR002744"/>
    </source>
</evidence>
<feature type="transmembrane region" description="Helical" evidence="8">
    <location>
        <begin position="105"/>
        <end position="124"/>
    </location>
</feature>
<evidence type="ECO:0000256" key="4">
    <source>
        <dbReference type="ARBA" id="ARBA00022692"/>
    </source>
</evidence>
<keyword evidence="10" id="KW-1185">Reference proteome</keyword>
<comment type="caution">
    <text evidence="9">The sequence shown here is derived from an EMBL/GenBank/DDBJ whole genome shotgun (WGS) entry which is preliminary data.</text>
</comment>
<feature type="transmembrane region" description="Helical" evidence="8">
    <location>
        <begin position="207"/>
        <end position="231"/>
    </location>
</feature>
<evidence type="ECO:0000313" key="10">
    <source>
        <dbReference type="Proteomes" id="UP001174936"/>
    </source>
</evidence>
<feature type="transmembrane region" description="Helical" evidence="8">
    <location>
        <begin position="407"/>
        <end position="426"/>
    </location>
</feature>
<evidence type="ECO:0000256" key="2">
    <source>
        <dbReference type="ARBA" id="ARBA00008974"/>
    </source>
</evidence>
<feature type="transmembrane region" description="Helical" evidence="8">
    <location>
        <begin position="136"/>
        <end position="153"/>
    </location>
</feature>
<feature type="transmembrane region" description="Helical" evidence="8">
    <location>
        <begin position="324"/>
        <end position="351"/>
    </location>
</feature>
<evidence type="ECO:0000256" key="6">
    <source>
        <dbReference type="ARBA" id="ARBA00023136"/>
    </source>
</evidence>
<evidence type="ECO:0000256" key="8">
    <source>
        <dbReference type="SAM" id="Phobius"/>
    </source>
</evidence>
<proteinExistence type="inferred from homology"/>
<accession>A0AA39YS06</accession>
<protein>
    <submittedName>
        <fullName evidence="9">Permease for cytosine/purines, uracil, thiamine, allantoin-domain-containing protein</fullName>
    </submittedName>
</protein>